<evidence type="ECO:0000313" key="2">
    <source>
        <dbReference type="Proteomes" id="UP000663722"/>
    </source>
</evidence>
<dbReference type="Pfam" id="PF01791">
    <property type="entry name" value="DeoC"/>
    <property type="match status" value="1"/>
</dbReference>
<dbReference type="SUPFAM" id="SSF51569">
    <property type="entry name" value="Aldolase"/>
    <property type="match status" value="1"/>
</dbReference>
<name>A0A975GKF7_9BACT</name>
<keyword evidence="2" id="KW-1185">Reference proteome</keyword>
<dbReference type="Gene3D" id="3.20.20.70">
    <property type="entry name" value="Aldolase class I"/>
    <property type="match status" value="1"/>
</dbReference>
<dbReference type="PANTHER" id="PTHR47916:SF1">
    <property type="entry name" value="3-HYDROXY-5-PHOSPHONOOXYPENTANE-2,4-DIONE THIOLASE"/>
    <property type="match status" value="1"/>
</dbReference>
<dbReference type="InterPro" id="IPR041720">
    <property type="entry name" value="FbaB-like"/>
</dbReference>
<dbReference type="CDD" id="cd00958">
    <property type="entry name" value="DhnA"/>
    <property type="match status" value="1"/>
</dbReference>
<protein>
    <submittedName>
        <fullName evidence="1">Aldolase DeoC/LacD family</fullName>
    </submittedName>
</protein>
<dbReference type="InterPro" id="IPR013785">
    <property type="entry name" value="Aldolase_TIM"/>
</dbReference>
<organism evidence="1 2">
    <name type="scientific">Desulfonema magnum</name>
    <dbReference type="NCBI Taxonomy" id="45655"/>
    <lineage>
        <taxon>Bacteria</taxon>
        <taxon>Pseudomonadati</taxon>
        <taxon>Thermodesulfobacteriota</taxon>
        <taxon>Desulfobacteria</taxon>
        <taxon>Desulfobacterales</taxon>
        <taxon>Desulfococcaceae</taxon>
        <taxon>Desulfonema</taxon>
    </lineage>
</organism>
<sequence length="269" mass="28744">MDGKERRLRRILNKETGRSLVIAVDHGMALGAMTGIMDVAKTVRELDATGKVDCWLMTKGVYTHAFDPVGDPAVILRASGGATIAGPELTREARTATAEEALMLDADAMATTAFVGSVYEHETLISMAEMATECRKWNMPLLGVIGLGKTNEDKKKDPKFIGLGARVGAEHGADIIKTYYTETDFDKVVAGCPVPVMIAGGPKCETDLDTLNMIYGALQGGAKGIVMGRNVWQSPHPIALLSAVHGLIHGNMDVREAAQLLEHEISASV</sequence>
<dbReference type="AlphaFoldDB" id="A0A975GKF7"/>
<dbReference type="PIRSF" id="PIRSF038992">
    <property type="entry name" value="Aldolase_Ia"/>
    <property type="match status" value="1"/>
</dbReference>
<dbReference type="Proteomes" id="UP000663722">
    <property type="component" value="Chromosome"/>
</dbReference>
<dbReference type="PANTHER" id="PTHR47916">
    <property type="entry name" value="FRUCTOSE-BISPHOSPHATE ALDOLASE CLASS 1"/>
    <property type="match status" value="1"/>
</dbReference>
<proteinExistence type="predicted"/>
<dbReference type="SMART" id="SM01133">
    <property type="entry name" value="DeoC"/>
    <property type="match status" value="1"/>
</dbReference>
<accession>A0A975GKF7</accession>
<dbReference type="InterPro" id="IPR050456">
    <property type="entry name" value="DeoC/FbaB_aldolase"/>
</dbReference>
<evidence type="ECO:0000313" key="1">
    <source>
        <dbReference type="EMBL" id="QTA84582.1"/>
    </source>
</evidence>
<dbReference type="KEGG" id="dmm:dnm_005810"/>
<reference evidence="1" key="1">
    <citation type="journal article" date="2021" name="Microb. Physiol.">
        <title>Proteogenomic Insights into the Physiology of Marine, Sulfate-Reducing, Filamentous Desulfonema limicola and Desulfonema magnum.</title>
        <authorList>
            <person name="Schnaars V."/>
            <person name="Wohlbrand L."/>
            <person name="Scheve S."/>
            <person name="Hinrichs C."/>
            <person name="Reinhardt R."/>
            <person name="Rabus R."/>
        </authorList>
    </citation>
    <scope>NUCLEOTIDE SEQUENCE</scope>
    <source>
        <strain evidence="1">4be13</strain>
    </source>
</reference>
<dbReference type="InterPro" id="IPR002915">
    <property type="entry name" value="DeoC/FbaB/LacD_aldolase"/>
</dbReference>
<dbReference type="RefSeq" id="WP_207681005.1">
    <property type="nucleotide sequence ID" value="NZ_CP061800.1"/>
</dbReference>
<dbReference type="EMBL" id="CP061800">
    <property type="protein sequence ID" value="QTA84582.1"/>
    <property type="molecule type" value="Genomic_DNA"/>
</dbReference>
<gene>
    <name evidence="1" type="ORF">dnm_005810</name>
</gene>
<dbReference type="GO" id="GO:0004332">
    <property type="term" value="F:fructose-bisphosphate aldolase activity"/>
    <property type="evidence" value="ECO:0007669"/>
    <property type="project" value="InterPro"/>
</dbReference>